<accession>A0ABY9SEI4</accession>
<dbReference type="Proteomes" id="UP001246690">
    <property type="component" value="Chromosome"/>
</dbReference>
<sequence length="161" mass="18118">MLILISDANIIIDMEEGGLVELIFSLPHSFKVPDILFYDELEEQHSNLLESGLQLGELTSETMRYAMNLAEKATGPSRNDCFALSLAKQEECPLLTGDLALRSLAQSEGVEVKGTIWIVEELIHHGLMTIIEAESAYNLMRDAGRRLPWDTAFRRLQELEL</sequence>
<dbReference type="InterPro" id="IPR029060">
    <property type="entry name" value="PIN-like_dom_sf"/>
</dbReference>
<dbReference type="SUPFAM" id="SSF88723">
    <property type="entry name" value="PIN domain-like"/>
    <property type="match status" value="1"/>
</dbReference>
<dbReference type="EMBL" id="CP133838">
    <property type="protein sequence ID" value="WMY75590.1"/>
    <property type="molecule type" value="Genomic_DNA"/>
</dbReference>
<dbReference type="InterPro" id="IPR021799">
    <property type="entry name" value="PIN-like_prokaryotic"/>
</dbReference>
<organism evidence="1 2">
    <name type="scientific">Buttiauxella selenatireducens</name>
    <dbReference type="NCBI Taxonomy" id="3073902"/>
    <lineage>
        <taxon>Bacteria</taxon>
        <taxon>Pseudomonadati</taxon>
        <taxon>Pseudomonadota</taxon>
        <taxon>Gammaproteobacteria</taxon>
        <taxon>Enterobacterales</taxon>
        <taxon>Enterobacteriaceae</taxon>
        <taxon>Buttiauxella</taxon>
    </lineage>
</organism>
<dbReference type="Pfam" id="PF11848">
    <property type="entry name" value="DUF3368"/>
    <property type="match status" value="1"/>
</dbReference>
<dbReference type="RefSeq" id="WP_309878012.1">
    <property type="nucleotide sequence ID" value="NZ_CP133838.1"/>
</dbReference>
<gene>
    <name evidence="1" type="ORF">RHD99_06475</name>
</gene>
<dbReference type="CDD" id="cd18685">
    <property type="entry name" value="PIN_VapC-like"/>
    <property type="match status" value="1"/>
</dbReference>
<evidence type="ECO:0000313" key="1">
    <source>
        <dbReference type="EMBL" id="WMY75590.1"/>
    </source>
</evidence>
<protein>
    <submittedName>
        <fullName evidence="1">DUF3368 domain-containing protein</fullName>
    </submittedName>
</protein>
<name>A0ABY9SEI4_9ENTR</name>
<keyword evidence="2" id="KW-1185">Reference proteome</keyword>
<reference evidence="1 2" key="1">
    <citation type="submission" date="2023-09" db="EMBL/GenBank/DDBJ databases">
        <title>Buttiauxella selenatireducens sp. nov., isolated from the rhizosphere of Cardamine hupingshanesis.</title>
        <authorList>
            <person name="Zhang S."/>
            <person name="Xu Z."/>
            <person name="Wang H."/>
            <person name="Guo Y."/>
        </authorList>
    </citation>
    <scope>NUCLEOTIDE SEQUENCE [LARGE SCALE GENOMIC DNA]</scope>
    <source>
        <strain evidence="1 2">R73</strain>
    </source>
</reference>
<proteinExistence type="predicted"/>
<evidence type="ECO:0000313" key="2">
    <source>
        <dbReference type="Proteomes" id="UP001246690"/>
    </source>
</evidence>